<comment type="caution">
    <text evidence="2">The sequence shown here is derived from an EMBL/GenBank/DDBJ whole genome shotgun (WGS) entry which is preliminary data.</text>
</comment>
<protein>
    <recommendedName>
        <fullName evidence="4">Tetratricopeptide repeat protein</fullName>
    </recommendedName>
</protein>
<dbReference type="AlphaFoldDB" id="A0A835HKK9"/>
<dbReference type="SUPFAM" id="SSF48452">
    <property type="entry name" value="TPR-like"/>
    <property type="match status" value="1"/>
</dbReference>
<gene>
    <name evidence="2" type="ORF">IFM89_019083</name>
</gene>
<keyword evidence="3" id="KW-1185">Reference proteome</keyword>
<dbReference type="Proteomes" id="UP000631114">
    <property type="component" value="Unassembled WGS sequence"/>
</dbReference>
<keyword evidence="1" id="KW-0802">TPR repeat</keyword>
<evidence type="ECO:0000256" key="1">
    <source>
        <dbReference type="PROSITE-ProRule" id="PRU00339"/>
    </source>
</evidence>
<dbReference type="OrthoDB" id="771227at2759"/>
<evidence type="ECO:0000313" key="3">
    <source>
        <dbReference type="Proteomes" id="UP000631114"/>
    </source>
</evidence>
<evidence type="ECO:0000313" key="2">
    <source>
        <dbReference type="EMBL" id="KAF9601351.1"/>
    </source>
</evidence>
<dbReference type="Gene3D" id="1.25.40.10">
    <property type="entry name" value="Tetratricopeptide repeat domain"/>
    <property type="match status" value="1"/>
</dbReference>
<sequence length="116" mass="13151">MCIFLKIHYFDDAQLEEIVGSVKNNEPFLDSVLLHMGTMYTNFRKYEEAMAMYERSLEILEGLFGKSDPFLVPSLLGMAKVYTSIGRASKSVEIYCRTVDILEKSRGAESLDVVVP</sequence>
<name>A0A835HKK9_9MAGN</name>
<dbReference type="PROSITE" id="PS50005">
    <property type="entry name" value="TPR"/>
    <property type="match status" value="1"/>
</dbReference>
<dbReference type="EMBL" id="JADFTS010000006">
    <property type="protein sequence ID" value="KAF9601351.1"/>
    <property type="molecule type" value="Genomic_DNA"/>
</dbReference>
<evidence type="ECO:0008006" key="4">
    <source>
        <dbReference type="Google" id="ProtNLM"/>
    </source>
</evidence>
<reference evidence="2 3" key="1">
    <citation type="submission" date="2020-10" db="EMBL/GenBank/DDBJ databases">
        <title>The Coptis chinensis genome and diversification of protoberbering-type alkaloids.</title>
        <authorList>
            <person name="Wang B."/>
            <person name="Shu S."/>
            <person name="Song C."/>
            <person name="Liu Y."/>
        </authorList>
    </citation>
    <scope>NUCLEOTIDE SEQUENCE [LARGE SCALE GENOMIC DNA]</scope>
    <source>
        <strain evidence="2">HL-2020</strain>
        <tissue evidence="2">Leaf</tissue>
    </source>
</reference>
<organism evidence="2 3">
    <name type="scientific">Coptis chinensis</name>
    <dbReference type="NCBI Taxonomy" id="261450"/>
    <lineage>
        <taxon>Eukaryota</taxon>
        <taxon>Viridiplantae</taxon>
        <taxon>Streptophyta</taxon>
        <taxon>Embryophyta</taxon>
        <taxon>Tracheophyta</taxon>
        <taxon>Spermatophyta</taxon>
        <taxon>Magnoliopsida</taxon>
        <taxon>Ranunculales</taxon>
        <taxon>Ranunculaceae</taxon>
        <taxon>Coptidoideae</taxon>
        <taxon>Coptis</taxon>
    </lineage>
</organism>
<feature type="repeat" description="TPR" evidence="1">
    <location>
        <begin position="30"/>
        <end position="63"/>
    </location>
</feature>
<dbReference type="Pfam" id="PF13424">
    <property type="entry name" value="TPR_12"/>
    <property type="match status" value="1"/>
</dbReference>
<dbReference type="InterPro" id="IPR019734">
    <property type="entry name" value="TPR_rpt"/>
</dbReference>
<accession>A0A835HKK9</accession>
<dbReference type="InterPro" id="IPR011990">
    <property type="entry name" value="TPR-like_helical_dom_sf"/>
</dbReference>
<proteinExistence type="predicted"/>